<dbReference type="GO" id="GO:0004175">
    <property type="term" value="F:endopeptidase activity"/>
    <property type="evidence" value="ECO:0007669"/>
    <property type="project" value="TreeGrafter"/>
</dbReference>
<dbReference type="Pfam" id="PF01471">
    <property type="entry name" value="PG_binding_1"/>
    <property type="match status" value="1"/>
</dbReference>
<dbReference type="EMBL" id="CP049228">
    <property type="protein sequence ID" value="QIH23779.1"/>
    <property type="molecule type" value="Genomic_DNA"/>
</dbReference>
<dbReference type="GO" id="GO:0008236">
    <property type="term" value="F:serine-type peptidase activity"/>
    <property type="evidence" value="ECO:0007669"/>
    <property type="project" value="UniProtKB-KW"/>
</dbReference>
<dbReference type="GO" id="GO:0006508">
    <property type="term" value="P:proteolysis"/>
    <property type="evidence" value="ECO:0007669"/>
    <property type="project" value="UniProtKB-KW"/>
</dbReference>
<dbReference type="GO" id="GO:0007165">
    <property type="term" value="P:signal transduction"/>
    <property type="evidence" value="ECO:0007669"/>
    <property type="project" value="TreeGrafter"/>
</dbReference>
<reference evidence="8 9" key="1">
    <citation type="submission" date="2020-02" db="EMBL/GenBank/DDBJ databases">
        <title>Complete genome sequences of six Lactobacillus iners strains isolated from the human vagina.</title>
        <authorList>
            <person name="France M.T."/>
            <person name="Rutt L."/>
            <person name="Narina S."/>
            <person name="Arbaugh S."/>
            <person name="Humphrys M.S."/>
            <person name="Ma B."/>
            <person name="Hayward M.R."/>
            <person name="Relman D."/>
            <person name="Kwon D.S."/>
            <person name="Ravel J."/>
        </authorList>
    </citation>
    <scope>NUCLEOTIDE SEQUENCE [LARGE SCALE GENOMIC DNA]</scope>
    <source>
        <strain evidence="8 9">C0210C1</strain>
    </source>
</reference>
<dbReference type="Gene3D" id="3.30.750.44">
    <property type="match status" value="1"/>
</dbReference>
<dbReference type="InterPro" id="IPR029045">
    <property type="entry name" value="ClpP/crotonase-like_dom_sf"/>
</dbReference>
<dbReference type="Pfam" id="PF22694">
    <property type="entry name" value="CtpB_N-like"/>
    <property type="match status" value="1"/>
</dbReference>
<keyword evidence="2 5" id="KW-0645">Protease</keyword>
<dbReference type="CDD" id="cd07560">
    <property type="entry name" value="Peptidase_S41_CPP"/>
    <property type="match status" value="1"/>
</dbReference>
<dbReference type="InterPro" id="IPR036365">
    <property type="entry name" value="PGBD-like_sf"/>
</dbReference>
<evidence type="ECO:0000256" key="5">
    <source>
        <dbReference type="RuleBase" id="RU004404"/>
    </source>
</evidence>
<dbReference type="Pfam" id="PF13180">
    <property type="entry name" value="PDZ_2"/>
    <property type="match status" value="1"/>
</dbReference>
<dbReference type="RefSeq" id="WP_164799155.1">
    <property type="nucleotide sequence ID" value="NZ_CP049225.1"/>
</dbReference>
<dbReference type="PROSITE" id="PS51257">
    <property type="entry name" value="PROKAR_LIPOPROTEIN"/>
    <property type="match status" value="1"/>
</dbReference>
<dbReference type="Pfam" id="PF03572">
    <property type="entry name" value="Peptidase_S41"/>
    <property type="match status" value="1"/>
</dbReference>
<dbReference type="SMART" id="SM00228">
    <property type="entry name" value="PDZ"/>
    <property type="match status" value="1"/>
</dbReference>
<keyword evidence="6" id="KW-1133">Transmembrane helix</keyword>
<keyword evidence="6" id="KW-0812">Transmembrane</keyword>
<dbReference type="Proteomes" id="UP000501676">
    <property type="component" value="Chromosome"/>
</dbReference>
<keyword evidence="3 5" id="KW-0378">Hydrolase</keyword>
<dbReference type="CDD" id="cd06782">
    <property type="entry name" value="cpPDZ_CPP-like"/>
    <property type="match status" value="1"/>
</dbReference>
<sequence length="460" mass="51643">MKKKLSEYKYLFIVGLIGIFLGCISTYSAMTIYQQKSPLGKINNFYQKLKKTYYCDISDKRLISGAIDGMLNSLSDPYSQKLEGNHLKQINGVLTGNSFGGIGVEMQVFHNKIVICSVLRDTPAFKAHIKVNDELIGVNGKNVDARNFMELSKMIRGKIGTKVTLTLIRNNKKFDVTIVRANIKQSTVSVRQKGSATIIAISQFDVNTAKDLREALKNAKVLHSKKLIIDLRNNPGGIMEQAMTCAAYFVPYGKIIMKYEGRNEHQIIRSNKKLSNNFRTKLKPIIIINQHTASASEIFTAALVDNQCAVTVGQHSFGKGTVQQVGADDNVEYKFTIAKWLTPRGKWINKRGIKPTYETPISDIENLPKFQTNTLLKYNMMGLDIAILQKYLMALGYLSNNLTGVYDNATLNSVKMFQKDNNLKVTGIVNKDIRYALYVAAYNKFYNDDVTVSKALSIDF</sequence>
<dbReference type="NCBIfam" id="TIGR00225">
    <property type="entry name" value="prc"/>
    <property type="match status" value="1"/>
</dbReference>
<name>A0A6G7BGP8_9LACO</name>
<dbReference type="SMART" id="SM00245">
    <property type="entry name" value="TSPc"/>
    <property type="match status" value="1"/>
</dbReference>
<dbReference type="PANTHER" id="PTHR32060">
    <property type="entry name" value="TAIL-SPECIFIC PROTEASE"/>
    <property type="match status" value="1"/>
</dbReference>
<evidence type="ECO:0000256" key="6">
    <source>
        <dbReference type="SAM" id="Phobius"/>
    </source>
</evidence>
<dbReference type="InterPro" id="IPR055210">
    <property type="entry name" value="CtpA/B_N"/>
</dbReference>
<dbReference type="GO" id="GO:0030288">
    <property type="term" value="C:outer membrane-bounded periplasmic space"/>
    <property type="evidence" value="ECO:0007669"/>
    <property type="project" value="TreeGrafter"/>
</dbReference>
<dbReference type="InterPro" id="IPR002477">
    <property type="entry name" value="Peptidoglycan-bd-like"/>
</dbReference>
<dbReference type="InterPro" id="IPR036034">
    <property type="entry name" value="PDZ_sf"/>
</dbReference>
<organism evidence="8 9">
    <name type="scientific">Lactobacillus iners</name>
    <dbReference type="NCBI Taxonomy" id="147802"/>
    <lineage>
        <taxon>Bacteria</taxon>
        <taxon>Bacillati</taxon>
        <taxon>Bacillota</taxon>
        <taxon>Bacilli</taxon>
        <taxon>Lactobacillales</taxon>
        <taxon>Lactobacillaceae</taxon>
        <taxon>Lactobacillus</taxon>
    </lineage>
</organism>
<accession>A0A6G7BGP8</accession>
<dbReference type="SUPFAM" id="SSF50156">
    <property type="entry name" value="PDZ domain-like"/>
    <property type="match status" value="1"/>
</dbReference>
<evidence type="ECO:0000313" key="8">
    <source>
        <dbReference type="EMBL" id="QIH23779.1"/>
    </source>
</evidence>
<dbReference type="InterPro" id="IPR005151">
    <property type="entry name" value="Tail-specific_protease"/>
</dbReference>
<dbReference type="SUPFAM" id="SSF52096">
    <property type="entry name" value="ClpP/crotonase"/>
    <property type="match status" value="1"/>
</dbReference>
<dbReference type="SUPFAM" id="SSF47090">
    <property type="entry name" value="PGBD-like"/>
    <property type="match status" value="1"/>
</dbReference>
<dbReference type="PANTHER" id="PTHR32060:SF30">
    <property type="entry name" value="CARBOXY-TERMINAL PROCESSING PROTEASE CTPA"/>
    <property type="match status" value="1"/>
</dbReference>
<protein>
    <submittedName>
        <fullName evidence="8">S41 family peptidase</fullName>
    </submittedName>
</protein>
<dbReference type="Gene3D" id="3.90.226.10">
    <property type="entry name" value="2-enoyl-CoA Hydratase, Chain A, domain 1"/>
    <property type="match status" value="1"/>
</dbReference>
<evidence type="ECO:0000256" key="2">
    <source>
        <dbReference type="ARBA" id="ARBA00022670"/>
    </source>
</evidence>
<dbReference type="InterPro" id="IPR001478">
    <property type="entry name" value="PDZ"/>
</dbReference>
<dbReference type="AlphaFoldDB" id="A0A6G7BGP8"/>
<proteinExistence type="inferred from homology"/>
<evidence type="ECO:0000256" key="4">
    <source>
        <dbReference type="ARBA" id="ARBA00022825"/>
    </source>
</evidence>
<evidence type="ECO:0000256" key="1">
    <source>
        <dbReference type="ARBA" id="ARBA00009179"/>
    </source>
</evidence>
<feature type="transmembrane region" description="Helical" evidence="6">
    <location>
        <begin position="12"/>
        <end position="33"/>
    </location>
</feature>
<gene>
    <name evidence="8" type="ORF">G6Z83_03510</name>
</gene>
<dbReference type="Gene3D" id="2.30.42.10">
    <property type="match status" value="1"/>
</dbReference>
<evidence type="ECO:0000256" key="3">
    <source>
        <dbReference type="ARBA" id="ARBA00022801"/>
    </source>
</evidence>
<dbReference type="Gene3D" id="1.10.101.10">
    <property type="entry name" value="PGBD-like superfamily/PGBD"/>
    <property type="match status" value="1"/>
</dbReference>
<comment type="similarity">
    <text evidence="1 5">Belongs to the peptidase S41A family.</text>
</comment>
<feature type="domain" description="PDZ" evidence="7">
    <location>
        <begin position="100"/>
        <end position="156"/>
    </location>
</feature>
<dbReference type="InterPro" id="IPR004447">
    <property type="entry name" value="Peptidase_S41A"/>
</dbReference>
<evidence type="ECO:0000313" key="9">
    <source>
        <dbReference type="Proteomes" id="UP000501676"/>
    </source>
</evidence>
<dbReference type="InterPro" id="IPR036366">
    <property type="entry name" value="PGBDSf"/>
</dbReference>
<keyword evidence="6" id="KW-0472">Membrane</keyword>
<evidence type="ECO:0000259" key="7">
    <source>
        <dbReference type="PROSITE" id="PS50106"/>
    </source>
</evidence>
<dbReference type="PROSITE" id="PS50106">
    <property type="entry name" value="PDZ"/>
    <property type="match status" value="1"/>
</dbReference>
<keyword evidence="4 5" id="KW-0720">Serine protease</keyword>